<evidence type="ECO:0000313" key="6">
    <source>
        <dbReference type="EMBL" id="MCO4293626.1"/>
    </source>
</evidence>
<dbReference type="RefSeq" id="WP_252588280.1">
    <property type="nucleotide sequence ID" value="NZ_JAMWYS010000036.1"/>
</dbReference>
<evidence type="ECO:0000256" key="3">
    <source>
        <dbReference type="ARBA" id="ARBA00022729"/>
    </source>
</evidence>
<protein>
    <recommendedName>
        <fullName evidence="4">Phosphate-binding protein</fullName>
    </recommendedName>
</protein>
<proteinExistence type="inferred from homology"/>
<comment type="function">
    <text evidence="4">Involved in the system for phosphate transport across the cytoplasmic membrane.</text>
</comment>
<evidence type="ECO:0000313" key="7">
    <source>
        <dbReference type="Proteomes" id="UP001155182"/>
    </source>
</evidence>
<dbReference type="Proteomes" id="UP001155182">
    <property type="component" value="Unassembled WGS sequence"/>
</dbReference>
<keyword evidence="7" id="KW-1185">Reference proteome</keyword>
<accession>A0A9X2F778</accession>
<feature type="domain" description="PBP" evidence="5">
    <location>
        <begin position="27"/>
        <end position="279"/>
    </location>
</feature>
<feature type="chain" id="PRO_5041015601" description="Phosphate-binding protein" evidence="4">
    <location>
        <begin position="23"/>
        <end position="336"/>
    </location>
</feature>
<dbReference type="EMBL" id="JAMWYS010000036">
    <property type="protein sequence ID" value="MCO4293626.1"/>
    <property type="molecule type" value="Genomic_DNA"/>
</dbReference>
<dbReference type="PANTHER" id="PTHR30570">
    <property type="entry name" value="PERIPLASMIC PHOSPHATE BINDING COMPONENT OF PHOSPHATE ABC TRANSPORTER"/>
    <property type="match status" value="1"/>
</dbReference>
<keyword evidence="4" id="KW-0592">Phosphate transport</keyword>
<reference evidence="6" key="1">
    <citation type="submission" date="2022-06" db="EMBL/GenBank/DDBJ databases">
        <title>Solitalea sp. MAHUQ-68 isolated from rhizospheric soil.</title>
        <authorList>
            <person name="Huq M.A."/>
        </authorList>
    </citation>
    <scope>NUCLEOTIDE SEQUENCE</scope>
    <source>
        <strain evidence="6">MAHUQ-68</strain>
    </source>
</reference>
<name>A0A9X2F778_9SPHI</name>
<dbReference type="CDD" id="cd13654">
    <property type="entry name" value="PBP2_phosphate_like_2"/>
    <property type="match status" value="1"/>
</dbReference>
<dbReference type="GO" id="GO:0042301">
    <property type="term" value="F:phosphate ion binding"/>
    <property type="evidence" value="ECO:0007669"/>
    <property type="project" value="UniProtKB-UniRule"/>
</dbReference>
<dbReference type="AlphaFoldDB" id="A0A9X2F778"/>
<keyword evidence="2 4" id="KW-0813">Transport</keyword>
<organism evidence="6 7">
    <name type="scientific">Solitalea agri</name>
    <dbReference type="NCBI Taxonomy" id="2953739"/>
    <lineage>
        <taxon>Bacteria</taxon>
        <taxon>Pseudomonadati</taxon>
        <taxon>Bacteroidota</taxon>
        <taxon>Sphingobacteriia</taxon>
        <taxon>Sphingobacteriales</taxon>
        <taxon>Sphingobacteriaceae</taxon>
        <taxon>Solitalea</taxon>
    </lineage>
</organism>
<evidence type="ECO:0000259" key="5">
    <source>
        <dbReference type="Pfam" id="PF12849"/>
    </source>
</evidence>
<comment type="caution">
    <text evidence="6">The sequence shown here is derived from an EMBL/GenBank/DDBJ whole genome shotgun (WGS) entry which is preliminary data.</text>
</comment>
<evidence type="ECO:0000256" key="2">
    <source>
        <dbReference type="ARBA" id="ARBA00022448"/>
    </source>
</evidence>
<dbReference type="Gene3D" id="3.40.190.10">
    <property type="entry name" value="Periplasmic binding protein-like II"/>
    <property type="match status" value="2"/>
</dbReference>
<evidence type="ECO:0000256" key="1">
    <source>
        <dbReference type="ARBA" id="ARBA00008725"/>
    </source>
</evidence>
<feature type="signal peptide" evidence="4">
    <location>
        <begin position="1"/>
        <end position="22"/>
    </location>
</feature>
<dbReference type="GO" id="GO:0006817">
    <property type="term" value="P:phosphate ion transport"/>
    <property type="evidence" value="ECO:0007669"/>
    <property type="project" value="UniProtKB-UniRule"/>
</dbReference>
<dbReference type="FunFam" id="3.40.190.10:FF:000156">
    <property type="entry name" value="Phosphate ABC transporter, phosphate-binding protein"/>
    <property type="match status" value="1"/>
</dbReference>
<dbReference type="PROSITE" id="PS51257">
    <property type="entry name" value="PROKAR_LIPOPROTEIN"/>
    <property type="match status" value="1"/>
</dbReference>
<dbReference type="Pfam" id="PF12849">
    <property type="entry name" value="PBP_like_2"/>
    <property type="match status" value="1"/>
</dbReference>
<dbReference type="InterPro" id="IPR024370">
    <property type="entry name" value="PBP_domain"/>
</dbReference>
<sequence length="336" mass="36308">MRKIFLLLTAAAFLTSCGGGQKANKNAEQPTGVVKIDGSSTVYPISEAVAEEFREHQPDVNVTVGESGTGGGFKKFSRNEIDISDASRPITAEEIDACTQAGVSFIELPIAFDGLAVVVSKQNTFIDHLTVAELKKLWEPAAQGTIKTWDQIRPSFPKEPVKLYGAGTASGTYDYFTEAICGKKGASRGDYTASEDDNVLVKGVSQDKGGLAYFGLAYYEQNQDKLKLIPIDGGSGPVAPSQETVGNGTYQPLSRPIFIYINGKSIERKEVAEFAKFYTEKAGTLAKEIGYVPLNDDEYKLIQERLAKKVTGTVFVKGKSTVGTKMSDLLKIEEGK</sequence>
<dbReference type="SUPFAM" id="SSF53850">
    <property type="entry name" value="Periplasmic binding protein-like II"/>
    <property type="match status" value="1"/>
</dbReference>
<keyword evidence="3 4" id="KW-0732">Signal</keyword>
<dbReference type="NCBIfam" id="TIGR02136">
    <property type="entry name" value="ptsS_2"/>
    <property type="match status" value="1"/>
</dbReference>
<dbReference type="InterPro" id="IPR011862">
    <property type="entry name" value="Phos-bd"/>
</dbReference>
<dbReference type="PANTHER" id="PTHR30570:SF1">
    <property type="entry name" value="PHOSPHATE-BINDING PROTEIN PSTS"/>
    <property type="match status" value="1"/>
</dbReference>
<comment type="similarity">
    <text evidence="1 4">Belongs to the PstS family.</text>
</comment>
<dbReference type="InterPro" id="IPR050811">
    <property type="entry name" value="Phosphate_ABC_transporter"/>
</dbReference>
<evidence type="ECO:0000256" key="4">
    <source>
        <dbReference type="RuleBase" id="RU367119"/>
    </source>
</evidence>
<gene>
    <name evidence="6" type="ORF">NF867_12190</name>
</gene>